<keyword evidence="2" id="KW-1185">Reference proteome</keyword>
<dbReference type="InterPro" id="IPR051320">
    <property type="entry name" value="Viral_Replic_Matur_Polypro"/>
</dbReference>
<sequence length="198" mass="23110">MEQGIQYLKELAVREMVYYDPDNTQLHKDLHEVQYTRPMQRKIVRSVPSSYANSLAVMDWKSEEVPTVDEVAGQLQQYEESLSSSLILAVEKLSWEIQQVKEDMPYSPPVWTSISAIRMRKSNGEWRLTVDYRGLNEVTPPMSAAVPDMLELQYELESKAAKWYATTHIANAFFFISLAAECRLHFDFTWRGVQYMWN</sequence>
<organism evidence="1 2">
    <name type="scientific">Grus japonensis</name>
    <name type="common">Japanese crane</name>
    <name type="synonym">Red-crowned crane</name>
    <dbReference type="NCBI Taxonomy" id="30415"/>
    <lineage>
        <taxon>Eukaryota</taxon>
        <taxon>Metazoa</taxon>
        <taxon>Chordata</taxon>
        <taxon>Craniata</taxon>
        <taxon>Vertebrata</taxon>
        <taxon>Euteleostomi</taxon>
        <taxon>Archelosauria</taxon>
        <taxon>Archosauria</taxon>
        <taxon>Dinosauria</taxon>
        <taxon>Saurischia</taxon>
        <taxon>Theropoda</taxon>
        <taxon>Coelurosauria</taxon>
        <taxon>Aves</taxon>
        <taxon>Neognathae</taxon>
        <taxon>Neoaves</taxon>
        <taxon>Gruiformes</taxon>
        <taxon>Gruidae</taxon>
        <taxon>Grus</taxon>
    </lineage>
</organism>
<proteinExistence type="predicted"/>
<name>A0ABC9YI32_GRUJA</name>
<dbReference type="InterPro" id="IPR043128">
    <property type="entry name" value="Rev_trsase/Diguanyl_cyclase"/>
</dbReference>
<protein>
    <submittedName>
        <fullName evidence="1">Uncharacterized protein</fullName>
    </submittedName>
</protein>
<dbReference type="PANTHER" id="PTHR33064">
    <property type="entry name" value="POL PROTEIN"/>
    <property type="match status" value="1"/>
</dbReference>
<dbReference type="Gene3D" id="3.10.10.10">
    <property type="entry name" value="HIV Type 1 Reverse Transcriptase, subunit A, domain 1"/>
    <property type="match status" value="1"/>
</dbReference>
<dbReference type="PANTHER" id="PTHR33064:SF29">
    <property type="entry name" value="PEPTIDASE A2 DOMAIN-CONTAINING PROTEIN-RELATED"/>
    <property type="match status" value="1"/>
</dbReference>
<dbReference type="InterPro" id="IPR043502">
    <property type="entry name" value="DNA/RNA_pol_sf"/>
</dbReference>
<evidence type="ECO:0000313" key="2">
    <source>
        <dbReference type="Proteomes" id="UP001623348"/>
    </source>
</evidence>
<dbReference type="SUPFAM" id="SSF56672">
    <property type="entry name" value="DNA/RNA polymerases"/>
    <property type="match status" value="1"/>
</dbReference>
<evidence type="ECO:0000313" key="1">
    <source>
        <dbReference type="EMBL" id="GAB0208950.1"/>
    </source>
</evidence>
<reference evidence="1 2" key="1">
    <citation type="submission" date="2024-06" db="EMBL/GenBank/DDBJ databases">
        <title>The draft genome of Grus japonensis, version 3.</title>
        <authorList>
            <person name="Nabeshima K."/>
            <person name="Suzuki S."/>
            <person name="Onuma M."/>
        </authorList>
    </citation>
    <scope>NUCLEOTIDE SEQUENCE [LARGE SCALE GENOMIC DNA]</scope>
    <source>
        <strain evidence="1 2">451A</strain>
    </source>
</reference>
<dbReference type="Gene3D" id="3.30.70.270">
    <property type="match status" value="1"/>
</dbReference>
<dbReference type="AlphaFoldDB" id="A0ABC9YI32"/>
<gene>
    <name evidence="1" type="ORF">GRJ2_003360700</name>
</gene>
<dbReference type="EMBL" id="BAAFJT010000299">
    <property type="protein sequence ID" value="GAB0208950.1"/>
    <property type="molecule type" value="Genomic_DNA"/>
</dbReference>
<comment type="caution">
    <text evidence="1">The sequence shown here is derived from an EMBL/GenBank/DDBJ whole genome shotgun (WGS) entry which is preliminary data.</text>
</comment>
<dbReference type="Proteomes" id="UP001623348">
    <property type="component" value="Unassembled WGS sequence"/>
</dbReference>
<accession>A0ABC9YI32</accession>